<sequence>MTETIASWNLGVEKVAYAPTTGKMQNQSIRVGRWMQGASNFSCINADRSLFSYSPPYVLQTQICRVGASGDRPPSPMLLQAGLHSSGVFLLSAMRCSQLLTVLDNQVPTSNRRTPSTKHGRGMWNSLLLPVPESKARCRADRAAPAAAPPPRCHPHSKSVGDAARSFCAEDPASSTPISATRFHLLPQQVALGSKWQEADHSVRRMFGLKLFSPVGIFGWDIMGTRRIEESLFAAGHAGEELANVNGRKGQRHETGGGTDWKVQERPDFSGRCRASTMIANTRLALFFSFPALPIPLTAANLALHSEAVAGDEYEDKLPLIMNYVRQQVGNVQVAKQNLVHRSIQPPATKPTIVDADSSPPTTALRRGTELREEEVDIVMDRPIKKRRSIVEGMKGRPESDNPRDAGDGQGRRISKGSTKRKASPVVIASSDGSCEDKDKVSEDGSYILPGTHRASKTDPAKSVYPIFDLSRHAKKSSPIAPPKSKRAKRSSPSSPIACKAAPSDAVSAEVRPGANHRKATGPAVGLKGGCAAGTGSGKEEKGKDRIREKRDDKKEKPGRKDAARDGKGKEKKGKESSGRGQKSAWNARLATQVMESTIEKGAWKWNTRSHR</sequence>
<feature type="region of interest" description="Disordered" evidence="1">
    <location>
        <begin position="348"/>
        <end position="370"/>
    </location>
</feature>
<protein>
    <submittedName>
        <fullName evidence="2">Uncharacterized protein</fullName>
    </submittedName>
</protein>
<feature type="region of interest" description="Disordered" evidence="1">
    <location>
        <begin position="387"/>
        <end position="590"/>
    </location>
</feature>
<dbReference type="AlphaFoldDB" id="A0A4P9VZN8"/>
<dbReference type="EMBL" id="ML000302">
    <property type="protein sequence ID" value="RKO84263.1"/>
    <property type="molecule type" value="Genomic_DNA"/>
</dbReference>
<evidence type="ECO:0000256" key="1">
    <source>
        <dbReference type="SAM" id="MobiDB-lite"/>
    </source>
</evidence>
<keyword evidence="3" id="KW-1185">Reference proteome</keyword>
<dbReference type="Proteomes" id="UP000269721">
    <property type="component" value="Unassembled WGS sequence"/>
</dbReference>
<organism evidence="2 3">
    <name type="scientific">Blyttiomyces helicus</name>
    <dbReference type="NCBI Taxonomy" id="388810"/>
    <lineage>
        <taxon>Eukaryota</taxon>
        <taxon>Fungi</taxon>
        <taxon>Fungi incertae sedis</taxon>
        <taxon>Chytridiomycota</taxon>
        <taxon>Chytridiomycota incertae sedis</taxon>
        <taxon>Chytridiomycetes</taxon>
        <taxon>Chytridiomycetes incertae sedis</taxon>
        <taxon>Blyttiomyces</taxon>
    </lineage>
</organism>
<evidence type="ECO:0000313" key="2">
    <source>
        <dbReference type="EMBL" id="RKO84263.1"/>
    </source>
</evidence>
<name>A0A4P9VZN8_9FUNG</name>
<reference evidence="3" key="1">
    <citation type="journal article" date="2018" name="Nat. Microbiol.">
        <title>Leveraging single-cell genomics to expand the fungal tree of life.</title>
        <authorList>
            <person name="Ahrendt S.R."/>
            <person name="Quandt C.A."/>
            <person name="Ciobanu D."/>
            <person name="Clum A."/>
            <person name="Salamov A."/>
            <person name="Andreopoulos B."/>
            <person name="Cheng J.F."/>
            <person name="Woyke T."/>
            <person name="Pelin A."/>
            <person name="Henrissat B."/>
            <person name="Reynolds N.K."/>
            <person name="Benny G.L."/>
            <person name="Smith M.E."/>
            <person name="James T.Y."/>
            <person name="Grigoriev I.V."/>
        </authorList>
    </citation>
    <scope>NUCLEOTIDE SEQUENCE [LARGE SCALE GENOMIC DNA]</scope>
</reference>
<feature type="compositionally biased region" description="Basic and acidic residues" evidence="1">
    <location>
        <begin position="538"/>
        <end position="578"/>
    </location>
</feature>
<accession>A0A4P9VZN8</accession>
<proteinExistence type="predicted"/>
<feature type="compositionally biased region" description="Gly residues" evidence="1">
    <location>
        <begin position="527"/>
        <end position="537"/>
    </location>
</feature>
<feature type="compositionally biased region" description="Basic residues" evidence="1">
    <location>
        <begin position="413"/>
        <end position="423"/>
    </location>
</feature>
<feature type="compositionally biased region" description="Basic and acidic residues" evidence="1">
    <location>
        <begin position="394"/>
        <end position="411"/>
    </location>
</feature>
<evidence type="ECO:0000313" key="3">
    <source>
        <dbReference type="Proteomes" id="UP000269721"/>
    </source>
</evidence>
<gene>
    <name evidence="2" type="ORF">BDK51DRAFT_49259</name>
</gene>